<dbReference type="AlphaFoldDB" id="A0AAN8FHE4"/>
<sequence>MSLASLLCGRLLRLFHSIFGLFKRALCFMRKRDNIGELPFTVVVRQSAPEDPYPTAVAPAGWDDHWEEKQVVEEKIDEWRRKKAEANQSQSQKQDDIDFFNDMQPDIKKAKKVLLKPKVPQHTRESRNLFGFSEDSGVNVPLSAQLGDLEDAELPAWDDDIASALDQHRAEKHRIRIEEHDRRLREKRGQ</sequence>
<dbReference type="GO" id="GO:0030141">
    <property type="term" value="C:secretory granule"/>
    <property type="evidence" value="ECO:0007669"/>
    <property type="project" value="TreeGrafter"/>
</dbReference>
<accession>A0AAN8FHE4</accession>
<dbReference type="InterPro" id="IPR017025">
    <property type="entry name" value="Cancer-assoc_antigen_RCAS1"/>
</dbReference>
<keyword evidence="3" id="KW-1185">Reference proteome</keyword>
<reference evidence="2 3" key="1">
    <citation type="submission" date="2019-10" db="EMBL/GenBank/DDBJ databases">
        <title>Assembly and Annotation for the nematode Trichostrongylus colubriformis.</title>
        <authorList>
            <person name="Martin J."/>
        </authorList>
    </citation>
    <scope>NUCLEOTIDE SEQUENCE [LARGE SCALE GENOMIC DNA]</scope>
    <source>
        <strain evidence="2">G859</strain>
        <tissue evidence="2">Whole worm</tissue>
    </source>
</reference>
<comment type="caution">
    <text evidence="2">The sequence shown here is derived from an EMBL/GenBank/DDBJ whole genome shotgun (WGS) entry which is preliminary data.</text>
</comment>
<evidence type="ECO:0000313" key="3">
    <source>
        <dbReference type="Proteomes" id="UP001331761"/>
    </source>
</evidence>
<dbReference type="Proteomes" id="UP001331761">
    <property type="component" value="Unassembled WGS sequence"/>
</dbReference>
<feature type="coiled-coil region" evidence="1">
    <location>
        <begin position="69"/>
        <end position="96"/>
    </location>
</feature>
<proteinExistence type="predicted"/>
<dbReference type="PANTHER" id="PTHR15208">
    <property type="entry name" value="RECEPTOR-BINDING CANCER ANTIGEN EXPRESSED ON SISO CELLS CANCER ASSOCIATED SURFACE ANTIGEN RCAS1 ESTROGEN RECEPTOR-BINDING FRAGMENT- ASSOCIATED GENE 9 PROTEIN"/>
    <property type="match status" value="1"/>
</dbReference>
<dbReference type="EMBL" id="WIXE01007861">
    <property type="protein sequence ID" value="KAK5979926.1"/>
    <property type="molecule type" value="Genomic_DNA"/>
</dbReference>
<keyword evidence="1" id="KW-0175">Coiled coil</keyword>
<protein>
    <submittedName>
        <fullName evidence="2">Uncharacterized protein</fullName>
    </submittedName>
</protein>
<evidence type="ECO:0000313" key="2">
    <source>
        <dbReference type="EMBL" id="KAK5979926.1"/>
    </source>
</evidence>
<dbReference type="PANTHER" id="PTHR15208:SF2">
    <property type="entry name" value="RECEPTOR-BINDING CANCER ANTIGEN EXPRESSED ON SISO CELLS"/>
    <property type="match status" value="1"/>
</dbReference>
<name>A0AAN8FHE4_TRICO</name>
<evidence type="ECO:0000256" key="1">
    <source>
        <dbReference type="SAM" id="Coils"/>
    </source>
</evidence>
<gene>
    <name evidence="2" type="ORF">GCK32_000027</name>
</gene>
<organism evidence="2 3">
    <name type="scientific">Trichostrongylus colubriformis</name>
    <name type="common">Black scour worm</name>
    <dbReference type="NCBI Taxonomy" id="6319"/>
    <lineage>
        <taxon>Eukaryota</taxon>
        <taxon>Metazoa</taxon>
        <taxon>Ecdysozoa</taxon>
        <taxon>Nematoda</taxon>
        <taxon>Chromadorea</taxon>
        <taxon>Rhabditida</taxon>
        <taxon>Rhabditina</taxon>
        <taxon>Rhabditomorpha</taxon>
        <taxon>Strongyloidea</taxon>
        <taxon>Trichostrongylidae</taxon>
        <taxon>Trichostrongylus</taxon>
    </lineage>
</organism>